<feature type="compositionally biased region" description="Basic and acidic residues" evidence="1">
    <location>
        <begin position="11"/>
        <end position="21"/>
    </location>
</feature>
<keyword evidence="4" id="KW-1185">Reference proteome</keyword>
<organism evidence="3 4">
    <name type="scientific">Corynebacterium endometrii</name>
    <dbReference type="NCBI Taxonomy" id="2488819"/>
    <lineage>
        <taxon>Bacteria</taxon>
        <taxon>Bacillati</taxon>
        <taxon>Actinomycetota</taxon>
        <taxon>Actinomycetes</taxon>
        <taxon>Mycobacteriales</taxon>
        <taxon>Corynebacteriaceae</taxon>
        <taxon>Corynebacterium</taxon>
    </lineage>
</organism>
<reference evidence="3 4" key="1">
    <citation type="submission" date="2019-04" db="EMBL/GenBank/DDBJ databases">
        <title>Corynebacterium endometrii sp. nov., isolated from the uterus of a cow with endometritis.</title>
        <authorList>
            <person name="Ballas P."/>
            <person name="Ruckert C."/>
            <person name="Wagener K."/>
            <person name="Drillich M."/>
            <person name="Kaempfer P."/>
            <person name="Busse H.-J."/>
            <person name="Ehling-Schulz M."/>
        </authorList>
    </citation>
    <scope>NUCLEOTIDE SEQUENCE [LARGE SCALE GENOMIC DNA]</scope>
    <source>
        <strain evidence="3 4">LMM-1653</strain>
    </source>
</reference>
<dbReference type="Pfam" id="PF06161">
    <property type="entry name" value="DUF975"/>
    <property type="match status" value="1"/>
</dbReference>
<evidence type="ECO:0000256" key="2">
    <source>
        <dbReference type="SAM" id="Phobius"/>
    </source>
</evidence>
<feature type="transmembrane region" description="Helical" evidence="2">
    <location>
        <begin position="116"/>
        <end position="137"/>
    </location>
</feature>
<feature type="compositionally biased region" description="Polar residues" evidence="1">
    <location>
        <begin position="48"/>
        <end position="59"/>
    </location>
</feature>
<protein>
    <recommendedName>
        <fullName evidence="5">Glycerophosphoryl diester phosphodiesterase membrane domain-containing protein</fullName>
    </recommendedName>
</protein>
<feature type="transmembrane region" description="Helical" evidence="2">
    <location>
        <begin position="287"/>
        <end position="317"/>
    </location>
</feature>
<accession>A0A4P7QGA4</accession>
<proteinExistence type="predicted"/>
<dbReference type="KEGG" id="cee:CENDO_06625"/>
<evidence type="ECO:0000313" key="3">
    <source>
        <dbReference type="EMBL" id="QCB28599.1"/>
    </source>
</evidence>
<keyword evidence="2" id="KW-0472">Membrane</keyword>
<dbReference type="AlphaFoldDB" id="A0A4P7QGA4"/>
<dbReference type="EMBL" id="CP039247">
    <property type="protein sequence ID" value="QCB28599.1"/>
    <property type="molecule type" value="Genomic_DNA"/>
</dbReference>
<keyword evidence="2" id="KW-0812">Transmembrane</keyword>
<feature type="transmembrane region" description="Helical" evidence="2">
    <location>
        <begin position="237"/>
        <end position="266"/>
    </location>
</feature>
<dbReference type="RefSeq" id="WP_136141315.1">
    <property type="nucleotide sequence ID" value="NZ_CP039247.1"/>
</dbReference>
<evidence type="ECO:0000313" key="4">
    <source>
        <dbReference type="Proteomes" id="UP000296352"/>
    </source>
</evidence>
<sequence>MSTPYGGNDKQGSDESADRGEPWPPYEPTDHPEDRPGYGDGNRGAQGTPDTQYSGTQHGNPYREYNAGSELPSYGNAGGYGSGIDDFYPGDATRTAATPDIFESIRWGFAATFRNFSLWILGALAFFAVAALLGFGTGLVSTSGEGAELAVQVITAVISCLFMPVVYSLILHQLDHQDTGWGHIGKSLNYGPTLLIYVIMQLISMVAVAIPSVLIVLQNRELLSQQVVSDADLTSFFLTIFAVFAVVMVLALLVGPFFFSLIWLVADKRAGVGEAFKASFAIGRDNYLKLLGLSVLSSIIITAIAVVTLGLGLLVAAPAMQLAAGHFYRQVAGGQIPAESRRY</sequence>
<name>A0A4P7QGA4_9CORY</name>
<evidence type="ECO:0000256" key="1">
    <source>
        <dbReference type="SAM" id="MobiDB-lite"/>
    </source>
</evidence>
<dbReference type="OrthoDB" id="4423941at2"/>
<feature type="region of interest" description="Disordered" evidence="1">
    <location>
        <begin position="1"/>
        <end position="68"/>
    </location>
</feature>
<feature type="transmembrane region" description="Helical" evidence="2">
    <location>
        <begin position="194"/>
        <end position="217"/>
    </location>
</feature>
<gene>
    <name evidence="3" type="ORF">CENDO_06625</name>
</gene>
<feature type="compositionally biased region" description="Basic and acidic residues" evidence="1">
    <location>
        <begin position="28"/>
        <end position="37"/>
    </location>
</feature>
<keyword evidence="2" id="KW-1133">Transmembrane helix</keyword>
<dbReference type="InterPro" id="IPR010380">
    <property type="entry name" value="DUF975"/>
</dbReference>
<evidence type="ECO:0008006" key="5">
    <source>
        <dbReference type="Google" id="ProtNLM"/>
    </source>
</evidence>
<dbReference type="Proteomes" id="UP000296352">
    <property type="component" value="Chromosome"/>
</dbReference>
<feature type="transmembrane region" description="Helical" evidence="2">
    <location>
        <begin position="149"/>
        <end position="174"/>
    </location>
</feature>